<reference evidence="6 7" key="1">
    <citation type="journal article" date="2019" name="Int. J. Syst. Evol. Microbiol.">
        <title>The Global Catalogue of Microorganisms (GCM) 10K type strain sequencing project: providing services to taxonomists for standard genome sequencing and annotation.</title>
        <authorList>
            <consortium name="The Broad Institute Genomics Platform"/>
            <consortium name="The Broad Institute Genome Sequencing Center for Infectious Disease"/>
            <person name="Wu L."/>
            <person name="Ma J."/>
        </authorList>
    </citation>
    <scope>NUCLEOTIDE SEQUENCE [LARGE SCALE GENOMIC DNA]</scope>
    <source>
        <strain evidence="6 7">JCM 13008</strain>
    </source>
</reference>
<dbReference type="SUPFAM" id="SSF52540">
    <property type="entry name" value="P-loop containing nucleoside triphosphate hydrolases"/>
    <property type="match status" value="2"/>
</dbReference>
<keyword evidence="2" id="KW-0677">Repeat</keyword>
<keyword evidence="3" id="KW-0547">Nucleotide-binding</keyword>
<dbReference type="PROSITE" id="PS50893">
    <property type="entry name" value="ABC_TRANSPORTER_2"/>
    <property type="match status" value="2"/>
</dbReference>
<evidence type="ECO:0000259" key="5">
    <source>
        <dbReference type="PROSITE" id="PS50893"/>
    </source>
</evidence>
<dbReference type="PANTHER" id="PTHR43790:SF9">
    <property type="entry name" value="GALACTOFURANOSE TRANSPORTER ATP-BINDING PROTEIN YTFR"/>
    <property type="match status" value="1"/>
</dbReference>
<protein>
    <submittedName>
        <fullName evidence="6">Sugar ABC transporter ATP-binding protein</fullName>
    </submittedName>
</protein>
<evidence type="ECO:0000256" key="2">
    <source>
        <dbReference type="ARBA" id="ARBA00022737"/>
    </source>
</evidence>
<keyword evidence="7" id="KW-1185">Reference proteome</keyword>
<keyword evidence="1" id="KW-0813">Transport</keyword>
<dbReference type="InterPro" id="IPR003439">
    <property type="entry name" value="ABC_transporter-like_ATP-bd"/>
</dbReference>
<dbReference type="RefSeq" id="WP_343990202.1">
    <property type="nucleotide sequence ID" value="NZ_BAAALG010000001.1"/>
</dbReference>
<dbReference type="Gene3D" id="3.40.50.300">
    <property type="entry name" value="P-loop containing nucleotide triphosphate hydrolases"/>
    <property type="match status" value="2"/>
</dbReference>
<evidence type="ECO:0000313" key="7">
    <source>
        <dbReference type="Proteomes" id="UP001501581"/>
    </source>
</evidence>
<keyword evidence="4 6" id="KW-0067">ATP-binding</keyword>
<dbReference type="CDD" id="cd03215">
    <property type="entry name" value="ABC_Carb_Monos_II"/>
    <property type="match status" value="1"/>
</dbReference>
<accession>A0ABN1TJQ8</accession>
<dbReference type="Pfam" id="PF00005">
    <property type="entry name" value="ABC_tran"/>
    <property type="match status" value="2"/>
</dbReference>
<dbReference type="PANTHER" id="PTHR43790">
    <property type="entry name" value="CARBOHYDRATE TRANSPORT ATP-BINDING PROTEIN MG119-RELATED"/>
    <property type="match status" value="1"/>
</dbReference>
<proteinExistence type="predicted"/>
<evidence type="ECO:0000313" key="6">
    <source>
        <dbReference type="EMBL" id="GAA1090487.1"/>
    </source>
</evidence>
<sequence>MTSPALSLSGVRKTYGGTVALADLSFEVAPGEIRGLIGENGSGKSTAMKVVSGQVIPDLGEVRVAGEALAAGSAHDRLTAGVGVVMQDPMLCEELTVAENLALGRVGRNGLVSWRRVNQQAAEVLERAGLDLDPLAIVADLSQDDRHMVEVARVLAWDCKVIGFDETTASLTEDYVERLFGVMRDLRTRGAAQIFISHRIPEILTICDTVTVLRDGEFVATVNTAETSEDQLIELLVGRSVDAQYRREPAPAGEVVLAARDLQPAGLAGRIDLEVRAGEVVGIGGLVGSGRSEILESVYGLLPRAGEVEVAGRGLRAGRPRQAIAAGLGLVPEDRRTRGLAMEQSVRANASAVAYGANSLAAVVRDKDSEGLLAMLRAKLQLKAPDDDAAVSTLSGGNQQKIVLGRWLDHNPRVLLLDEPTRGIDIGAKQDIYRLIDEAAHEGMGVLLVSSELPELIGLCDRILIMREGHLVAEFTGDVSEVELMAAAAGHSEPVETTV</sequence>
<dbReference type="InterPro" id="IPR017871">
    <property type="entry name" value="ABC_transporter-like_CS"/>
</dbReference>
<feature type="domain" description="ABC transporter" evidence="5">
    <location>
        <begin position="6"/>
        <end position="240"/>
    </location>
</feature>
<comment type="caution">
    <text evidence="6">The sequence shown here is derived from an EMBL/GenBank/DDBJ whole genome shotgun (WGS) entry which is preliminary data.</text>
</comment>
<feature type="domain" description="ABC transporter" evidence="5">
    <location>
        <begin position="250"/>
        <end position="493"/>
    </location>
</feature>
<evidence type="ECO:0000256" key="3">
    <source>
        <dbReference type="ARBA" id="ARBA00022741"/>
    </source>
</evidence>
<gene>
    <name evidence="6" type="ORF">GCM10009668_01340</name>
</gene>
<dbReference type="InterPro" id="IPR050107">
    <property type="entry name" value="ABC_carbohydrate_import_ATPase"/>
</dbReference>
<dbReference type="GO" id="GO:0005524">
    <property type="term" value="F:ATP binding"/>
    <property type="evidence" value="ECO:0007669"/>
    <property type="project" value="UniProtKB-KW"/>
</dbReference>
<dbReference type="Proteomes" id="UP001501581">
    <property type="component" value="Unassembled WGS sequence"/>
</dbReference>
<dbReference type="CDD" id="cd03216">
    <property type="entry name" value="ABC_Carb_Monos_I"/>
    <property type="match status" value="1"/>
</dbReference>
<evidence type="ECO:0000256" key="1">
    <source>
        <dbReference type="ARBA" id="ARBA00022448"/>
    </source>
</evidence>
<dbReference type="EMBL" id="BAAALG010000001">
    <property type="protein sequence ID" value="GAA1090487.1"/>
    <property type="molecule type" value="Genomic_DNA"/>
</dbReference>
<organism evidence="6 7">
    <name type="scientific">Nocardioides dubius</name>
    <dbReference type="NCBI Taxonomy" id="317019"/>
    <lineage>
        <taxon>Bacteria</taxon>
        <taxon>Bacillati</taxon>
        <taxon>Actinomycetota</taxon>
        <taxon>Actinomycetes</taxon>
        <taxon>Propionibacteriales</taxon>
        <taxon>Nocardioidaceae</taxon>
        <taxon>Nocardioides</taxon>
    </lineage>
</organism>
<dbReference type="SMART" id="SM00382">
    <property type="entry name" value="AAA"/>
    <property type="match status" value="2"/>
</dbReference>
<dbReference type="InterPro" id="IPR003593">
    <property type="entry name" value="AAA+_ATPase"/>
</dbReference>
<name>A0ABN1TJQ8_9ACTN</name>
<dbReference type="InterPro" id="IPR027417">
    <property type="entry name" value="P-loop_NTPase"/>
</dbReference>
<evidence type="ECO:0000256" key="4">
    <source>
        <dbReference type="ARBA" id="ARBA00022840"/>
    </source>
</evidence>
<dbReference type="PROSITE" id="PS00211">
    <property type="entry name" value="ABC_TRANSPORTER_1"/>
    <property type="match status" value="1"/>
</dbReference>